<feature type="region of interest" description="Disordered" evidence="4">
    <location>
        <begin position="52"/>
        <end position="73"/>
    </location>
</feature>
<gene>
    <name evidence="3" type="primary">yacG</name>
    <name evidence="5" type="ORF">PGB34_10190</name>
</gene>
<proteinExistence type="inferred from homology"/>
<dbReference type="Pfam" id="PF03884">
    <property type="entry name" value="YacG"/>
    <property type="match status" value="1"/>
</dbReference>
<dbReference type="PANTHER" id="PTHR36150:SF1">
    <property type="entry name" value="DNA GYRASE INHIBITOR YACG"/>
    <property type="match status" value="1"/>
</dbReference>
<evidence type="ECO:0000256" key="4">
    <source>
        <dbReference type="SAM" id="MobiDB-lite"/>
    </source>
</evidence>
<feature type="binding site" evidence="3">
    <location>
        <position position="18"/>
    </location>
    <ligand>
        <name>Zn(2+)</name>
        <dbReference type="ChEBI" id="CHEBI:29105"/>
    </ligand>
</feature>
<dbReference type="Proteomes" id="UP001212602">
    <property type="component" value="Unassembled WGS sequence"/>
</dbReference>
<dbReference type="SUPFAM" id="SSF57716">
    <property type="entry name" value="Glucocorticoid receptor-like (DNA-binding domain)"/>
    <property type="match status" value="1"/>
</dbReference>
<protein>
    <recommendedName>
        <fullName evidence="3">DNA gyrase inhibitor YacG</fullName>
    </recommendedName>
</protein>
<dbReference type="GO" id="GO:0008270">
    <property type="term" value="F:zinc ion binding"/>
    <property type="evidence" value="ECO:0007669"/>
    <property type="project" value="UniProtKB-UniRule"/>
</dbReference>
<dbReference type="PANTHER" id="PTHR36150">
    <property type="entry name" value="DNA GYRASE INHIBITOR YACG"/>
    <property type="match status" value="1"/>
</dbReference>
<comment type="function">
    <text evidence="3">Inhibits all the catalytic activities of DNA gyrase by preventing its interaction with DNA. Acts by binding directly to the C-terminal domain of GyrB, which probably disrupts DNA binding by the gyrase.</text>
</comment>
<reference evidence="5" key="1">
    <citation type="submission" date="2023-01" db="EMBL/GenBank/DDBJ databases">
        <title>Xenophilus mangrovi sp. nov., isolated from soil of Mangrove nature reserve.</title>
        <authorList>
            <person name="Xu S."/>
            <person name="Liu Z."/>
            <person name="Xu Y."/>
        </authorList>
    </citation>
    <scope>NUCLEOTIDE SEQUENCE</scope>
    <source>
        <strain evidence="5">YW8</strain>
    </source>
</reference>
<feature type="binding site" evidence="3">
    <location>
        <position position="38"/>
    </location>
    <ligand>
        <name>Zn(2+)</name>
        <dbReference type="ChEBI" id="CHEBI:29105"/>
    </ligand>
</feature>
<dbReference type="InterPro" id="IPR005584">
    <property type="entry name" value="DNA_gyrase_inhibitor_YacG"/>
</dbReference>
<feature type="binding site" evidence="3">
    <location>
        <position position="15"/>
    </location>
    <ligand>
        <name>Zn(2+)</name>
        <dbReference type="ChEBI" id="CHEBI:29105"/>
    </ligand>
</feature>
<keyword evidence="2 3" id="KW-0862">Zinc</keyword>
<evidence type="ECO:0000313" key="6">
    <source>
        <dbReference type="Proteomes" id="UP001212602"/>
    </source>
</evidence>
<name>A0AAE3N8C4_9BURK</name>
<dbReference type="GO" id="GO:0008657">
    <property type="term" value="F:DNA topoisomerase type II (double strand cut, ATP-hydrolyzing) inhibitor activity"/>
    <property type="evidence" value="ECO:0007669"/>
    <property type="project" value="UniProtKB-UniRule"/>
</dbReference>
<organism evidence="5 6">
    <name type="scientific">Xenophilus arseniciresistens</name>
    <dbReference type="NCBI Taxonomy" id="1283306"/>
    <lineage>
        <taxon>Bacteria</taxon>
        <taxon>Pseudomonadati</taxon>
        <taxon>Pseudomonadota</taxon>
        <taxon>Betaproteobacteria</taxon>
        <taxon>Burkholderiales</taxon>
        <taxon>Comamonadaceae</taxon>
        <taxon>Xenophilus</taxon>
    </lineage>
</organism>
<dbReference type="GO" id="GO:0006355">
    <property type="term" value="P:regulation of DNA-templated transcription"/>
    <property type="evidence" value="ECO:0007669"/>
    <property type="project" value="InterPro"/>
</dbReference>
<dbReference type="AlphaFoldDB" id="A0AAE3N8C4"/>
<comment type="caution">
    <text evidence="5">The sequence shown here is derived from an EMBL/GenBank/DDBJ whole genome shotgun (WGS) entry which is preliminary data.</text>
</comment>
<dbReference type="EMBL" id="JAQIPB010000003">
    <property type="protein sequence ID" value="MDA7416733.1"/>
    <property type="molecule type" value="Genomic_DNA"/>
</dbReference>
<accession>A0AAE3N8C4</accession>
<keyword evidence="1 3" id="KW-0479">Metal-binding</keyword>
<comment type="subunit">
    <text evidence="3">Interacts with GyrB.</text>
</comment>
<keyword evidence="6" id="KW-1185">Reference proteome</keyword>
<dbReference type="RefSeq" id="WP_271427966.1">
    <property type="nucleotide sequence ID" value="NZ_JAQIPB010000003.1"/>
</dbReference>
<comment type="cofactor">
    <cofactor evidence="3">
        <name>Zn(2+)</name>
        <dbReference type="ChEBI" id="CHEBI:29105"/>
    </cofactor>
    <text evidence="3">Binds 1 zinc ion.</text>
</comment>
<dbReference type="InterPro" id="IPR013088">
    <property type="entry name" value="Znf_NHR/GATA"/>
</dbReference>
<evidence type="ECO:0000256" key="1">
    <source>
        <dbReference type="ARBA" id="ARBA00022723"/>
    </source>
</evidence>
<dbReference type="HAMAP" id="MF_00649">
    <property type="entry name" value="DNA_gyrase_inhibitor_YacG"/>
    <property type="match status" value="1"/>
</dbReference>
<evidence type="ECO:0000256" key="2">
    <source>
        <dbReference type="ARBA" id="ARBA00022833"/>
    </source>
</evidence>
<evidence type="ECO:0000313" key="5">
    <source>
        <dbReference type="EMBL" id="MDA7416733.1"/>
    </source>
</evidence>
<evidence type="ECO:0000256" key="3">
    <source>
        <dbReference type="HAMAP-Rule" id="MF_00649"/>
    </source>
</evidence>
<dbReference type="Gene3D" id="3.30.50.10">
    <property type="entry name" value="Erythroid Transcription Factor GATA-1, subunit A"/>
    <property type="match status" value="1"/>
</dbReference>
<feature type="binding site" evidence="3">
    <location>
        <position position="34"/>
    </location>
    <ligand>
        <name>Zn(2+)</name>
        <dbReference type="ChEBI" id="CHEBI:29105"/>
    </ligand>
</feature>
<sequence>MKPGKKASAERTVPCPSCGQPSVYAPSNPFRPFCSARCKGMDLGAWASEEFRVPAEAPPEDEPFGDPKLRPLQ</sequence>
<comment type="similarity">
    <text evidence="3">Belongs to the DNA gyrase inhibitor YacG family.</text>
</comment>